<dbReference type="PROSITE" id="PS51257">
    <property type="entry name" value="PROKAR_LIPOPROTEIN"/>
    <property type="match status" value="1"/>
</dbReference>
<accession>E6QRZ8</accession>
<proteinExistence type="predicted"/>
<comment type="caution">
    <text evidence="1">The sequence shown here is derived from an EMBL/GenBank/DDBJ whole genome shotgun (WGS) entry which is preliminary data.</text>
</comment>
<protein>
    <recommendedName>
        <fullName evidence="2">DUF1439 domain-containing protein</fullName>
    </recommendedName>
</protein>
<dbReference type="Pfam" id="PF07273">
    <property type="entry name" value="DUF1439"/>
    <property type="match status" value="1"/>
</dbReference>
<dbReference type="AlphaFoldDB" id="E6QRZ8"/>
<dbReference type="EMBL" id="CABR01000064">
    <property type="protein sequence ID" value="CBI10020.1"/>
    <property type="molecule type" value="Genomic_DNA"/>
</dbReference>
<evidence type="ECO:0000313" key="1">
    <source>
        <dbReference type="EMBL" id="CBI10020.1"/>
    </source>
</evidence>
<dbReference type="Gene3D" id="3.15.10.40">
    <property type="entry name" value="Uncharacterised protein PF07273, DUF1439"/>
    <property type="match status" value="1"/>
</dbReference>
<organism evidence="1">
    <name type="scientific">mine drainage metagenome</name>
    <dbReference type="NCBI Taxonomy" id="410659"/>
    <lineage>
        <taxon>unclassified sequences</taxon>
        <taxon>metagenomes</taxon>
        <taxon>ecological metagenomes</taxon>
    </lineage>
</organism>
<dbReference type="InterPro" id="IPR010835">
    <property type="entry name" value="DUF1439"/>
</dbReference>
<evidence type="ECO:0008006" key="2">
    <source>
        <dbReference type="Google" id="ProtNLM"/>
    </source>
</evidence>
<reference evidence="1" key="1">
    <citation type="submission" date="2009-10" db="EMBL/GenBank/DDBJ databases">
        <title>Diversity of trophic interactions inside an arsenic-rich microbial ecosystem.</title>
        <authorList>
            <person name="Bertin P.N."/>
            <person name="Heinrich-Salmeron A."/>
            <person name="Pelletier E."/>
            <person name="Goulhen-Chollet F."/>
            <person name="Arsene-Ploetze F."/>
            <person name="Gallien S."/>
            <person name="Calteau A."/>
            <person name="Vallenet D."/>
            <person name="Casiot C."/>
            <person name="Chane-Woon-Ming B."/>
            <person name="Giloteaux L."/>
            <person name="Barakat M."/>
            <person name="Bonnefoy V."/>
            <person name="Bruneel O."/>
            <person name="Chandler M."/>
            <person name="Cleiss J."/>
            <person name="Duran R."/>
            <person name="Elbaz-Poulichet F."/>
            <person name="Fonknechten N."/>
            <person name="Lauga B."/>
            <person name="Mornico D."/>
            <person name="Ortet P."/>
            <person name="Schaeffer C."/>
            <person name="Siguier P."/>
            <person name="Alexander Thil Smith A."/>
            <person name="Van Dorsselaer A."/>
            <person name="Weissenbach J."/>
            <person name="Medigue C."/>
            <person name="Le Paslier D."/>
        </authorList>
    </citation>
    <scope>NUCLEOTIDE SEQUENCE</scope>
</reference>
<sequence length="181" mass="19980">MIFWMRGFSVAVGMMLLAACSAILLPSSYTFTAGEMQEQLAKKFPVEKNYLQIVSLTLTHPQVSLQPDQKRIVLQFDADAVILGQPGLHGYTRVSSGLAYNPADKTIVLKNPKLESQHIDGVSKNLAQLVEQITAVTVHDRLDGVAVYTFTPNQLHLLGAHIEPENIDITAQGVVLRWTKQ</sequence>
<gene>
    <name evidence="1" type="ORF">CARN7_0776</name>
</gene>
<name>E6QRZ8_9ZZZZ</name>